<dbReference type="Proteomes" id="UP000190669">
    <property type="component" value="Unassembled WGS sequence"/>
</dbReference>
<keyword evidence="7" id="KW-1185">Reference proteome</keyword>
<dbReference type="PANTHER" id="PTHR43280">
    <property type="entry name" value="ARAC-FAMILY TRANSCRIPTIONAL REGULATOR"/>
    <property type="match status" value="1"/>
</dbReference>
<dbReference type="EMBL" id="FUZE01000046">
    <property type="protein sequence ID" value="SKC13377.1"/>
    <property type="molecule type" value="Genomic_DNA"/>
</dbReference>
<dbReference type="Proteomes" id="UP000251937">
    <property type="component" value="Unassembled WGS sequence"/>
</dbReference>
<gene>
    <name evidence="6" type="ORF">NCTC11212_02331</name>
    <name evidence="5" type="ORF">SAMN05421800_1468</name>
</gene>
<dbReference type="SMART" id="SM00342">
    <property type="entry name" value="HTH_ARAC"/>
    <property type="match status" value="1"/>
</dbReference>
<dbReference type="Pfam" id="PF22200">
    <property type="entry name" value="ExsA_N"/>
    <property type="match status" value="1"/>
</dbReference>
<dbReference type="Pfam" id="PF12833">
    <property type="entry name" value="HTH_18"/>
    <property type="match status" value="1"/>
</dbReference>
<keyword evidence="2 5" id="KW-0238">DNA-binding</keyword>
<evidence type="ECO:0000256" key="2">
    <source>
        <dbReference type="ARBA" id="ARBA00023125"/>
    </source>
</evidence>
<evidence type="ECO:0000256" key="3">
    <source>
        <dbReference type="ARBA" id="ARBA00023163"/>
    </source>
</evidence>
<dbReference type="AlphaFoldDB" id="A0AAX2IL46"/>
<dbReference type="KEGG" id="cbp:EB354_11090"/>
<keyword evidence="3" id="KW-0804">Transcription</keyword>
<evidence type="ECO:0000313" key="8">
    <source>
        <dbReference type="Proteomes" id="UP000251937"/>
    </source>
</evidence>
<name>A0AAX2IL46_9FLAO</name>
<dbReference type="Gene3D" id="1.10.10.60">
    <property type="entry name" value="Homeodomain-like"/>
    <property type="match status" value="2"/>
</dbReference>
<organism evidence="6 8">
    <name type="scientific">Chryseobacterium balustinum</name>
    <dbReference type="NCBI Taxonomy" id="246"/>
    <lineage>
        <taxon>Bacteria</taxon>
        <taxon>Pseudomonadati</taxon>
        <taxon>Bacteroidota</taxon>
        <taxon>Flavobacteriia</taxon>
        <taxon>Flavobacteriales</taxon>
        <taxon>Weeksellaceae</taxon>
        <taxon>Chryseobacterium group</taxon>
        <taxon>Chryseobacterium</taxon>
    </lineage>
</organism>
<dbReference type="PANTHER" id="PTHR43280:SF2">
    <property type="entry name" value="HTH-TYPE TRANSCRIPTIONAL REGULATOR EXSA"/>
    <property type="match status" value="1"/>
</dbReference>
<dbReference type="InterPro" id="IPR054015">
    <property type="entry name" value="ExsA-like_N"/>
</dbReference>
<sequence length="284" mass="33649">MLLMKSVIHQLPNDFFNKNLKQSNVYFYQTQKSSEKSKVNFQQNLLCLLLVGEKELYYADTRSKFNNTTLFLLPKGNTLMTEKVSTFQNYSSILLFFSDDFLTDFILNNKVTTDRKLKGNNSLTIIAKDDYIFNFQKSLLLLKDNFARDEKLSNLKTEEILLYLYRKHPKIINNFIQNALSINPHFEFKKLISKNLYQPLSIEELAFLSNMSLSSFKRKFNEVYQTSPRQYFIKNRMEKAKKELLNNKRSSDFFYELGYENLSSFSHEFKKYFGMSPKKFAESL</sequence>
<dbReference type="InterPro" id="IPR018060">
    <property type="entry name" value="HTH_AraC"/>
</dbReference>
<reference evidence="6 8" key="2">
    <citation type="submission" date="2018-06" db="EMBL/GenBank/DDBJ databases">
        <authorList>
            <consortium name="Pathogen Informatics"/>
            <person name="Doyle S."/>
        </authorList>
    </citation>
    <scope>NUCLEOTIDE SEQUENCE [LARGE SCALE GENOMIC DNA]</scope>
    <source>
        <strain evidence="6 8">NCTC11212</strain>
    </source>
</reference>
<proteinExistence type="predicted"/>
<evidence type="ECO:0000313" key="5">
    <source>
        <dbReference type="EMBL" id="SKC13377.1"/>
    </source>
</evidence>
<evidence type="ECO:0000313" key="7">
    <source>
        <dbReference type="Proteomes" id="UP000190669"/>
    </source>
</evidence>
<dbReference type="SUPFAM" id="SSF46689">
    <property type="entry name" value="Homeodomain-like"/>
    <property type="match status" value="2"/>
</dbReference>
<reference evidence="5 7" key="1">
    <citation type="submission" date="2017-02" db="EMBL/GenBank/DDBJ databases">
        <authorList>
            <person name="Varghese N."/>
            <person name="Submissions S."/>
        </authorList>
    </citation>
    <scope>NUCLEOTIDE SEQUENCE [LARGE SCALE GENOMIC DNA]</scope>
    <source>
        <strain evidence="5 7">DSM 16775</strain>
    </source>
</reference>
<dbReference type="GO" id="GO:0043565">
    <property type="term" value="F:sequence-specific DNA binding"/>
    <property type="evidence" value="ECO:0007669"/>
    <property type="project" value="InterPro"/>
</dbReference>
<evidence type="ECO:0000256" key="1">
    <source>
        <dbReference type="ARBA" id="ARBA00023015"/>
    </source>
</evidence>
<dbReference type="EMBL" id="UAVR01000011">
    <property type="protein sequence ID" value="SQA90119.1"/>
    <property type="molecule type" value="Genomic_DNA"/>
</dbReference>
<accession>A0AAX2IL46</accession>
<dbReference type="PROSITE" id="PS01124">
    <property type="entry name" value="HTH_ARAC_FAMILY_2"/>
    <property type="match status" value="1"/>
</dbReference>
<keyword evidence="1" id="KW-0805">Transcription regulation</keyword>
<evidence type="ECO:0000259" key="4">
    <source>
        <dbReference type="PROSITE" id="PS01124"/>
    </source>
</evidence>
<protein>
    <submittedName>
        <fullName evidence="5">AraC-type DNA-binding protein</fullName>
    </submittedName>
    <submittedName>
        <fullName evidence="6">Transcriptional activator FtrA</fullName>
    </submittedName>
</protein>
<feature type="domain" description="HTH araC/xylS-type" evidence="4">
    <location>
        <begin position="186"/>
        <end position="283"/>
    </location>
</feature>
<dbReference type="GO" id="GO:0003700">
    <property type="term" value="F:DNA-binding transcription factor activity"/>
    <property type="evidence" value="ECO:0007669"/>
    <property type="project" value="InterPro"/>
</dbReference>
<comment type="caution">
    <text evidence="6">The sequence shown here is derived from an EMBL/GenBank/DDBJ whole genome shotgun (WGS) entry which is preliminary data.</text>
</comment>
<evidence type="ECO:0000313" key="6">
    <source>
        <dbReference type="EMBL" id="SQA90119.1"/>
    </source>
</evidence>
<dbReference type="InterPro" id="IPR009057">
    <property type="entry name" value="Homeodomain-like_sf"/>
</dbReference>